<feature type="compositionally biased region" description="Low complexity" evidence="1">
    <location>
        <begin position="92"/>
        <end position="110"/>
    </location>
</feature>
<feature type="region of interest" description="Disordered" evidence="1">
    <location>
        <begin position="1"/>
        <end position="211"/>
    </location>
</feature>
<organism evidence="2 3">
    <name type="scientific">Coniella lustricola</name>
    <dbReference type="NCBI Taxonomy" id="2025994"/>
    <lineage>
        <taxon>Eukaryota</taxon>
        <taxon>Fungi</taxon>
        <taxon>Dikarya</taxon>
        <taxon>Ascomycota</taxon>
        <taxon>Pezizomycotina</taxon>
        <taxon>Sordariomycetes</taxon>
        <taxon>Sordariomycetidae</taxon>
        <taxon>Diaporthales</taxon>
        <taxon>Schizoparmaceae</taxon>
        <taxon>Coniella</taxon>
    </lineage>
</organism>
<dbReference type="InParanoid" id="A0A2T3AFX9"/>
<evidence type="ECO:0000313" key="3">
    <source>
        <dbReference type="Proteomes" id="UP000241462"/>
    </source>
</evidence>
<evidence type="ECO:0000313" key="2">
    <source>
        <dbReference type="EMBL" id="PSR97004.1"/>
    </source>
</evidence>
<name>A0A2T3AFX9_9PEZI</name>
<dbReference type="EMBL" id="KZ678395">
    <property type="protein sequence ID" value="PSR97004.1"/>
    <property type="molecule type" value="Genomic_DNA"/>
</dbReference>
<accession>A0A2T3AFX9</accession>
<dbReference type="Proteomes" id="UP000241462">
    <property type="component" value="Unassembled WGS sequence"/>
</dbReference>
<feature type="compositionally biased region" description="Polar residues" evidence="1">
    <location>
        <begin position="172"/>
        <end position="194"/>
    </location>
</feature>
<protein>
    <submittedName>
        <fullName evidence="2">Uncharacterized protein</fullName>
    </submittedName>
</protein>
<keyword evidence="3" id="KW-1185">Reference proteome</keyword>
<dbReference type="OrthoDB" id="5389296at2759"/>
<gene>
    <name evidence="2" type="ORF">BD289DRAFT_124229</name>
</gene>
<proteinExistence type="predicted"/>
<dbReference type="STRING" id="2025994.A0A2T3AFX9"/>
<feature type="compositionally biased region" description="Polar residues" evidence="1">
    <location>
        <begin position="41"/>
        <end position="59"/>
    </location>
</feature>
<sequence>MAPPSTPLKPRFLPTKRQVPPLSQNKTSTPLPTGTGGPNPQFASTPRFNTSLVTTSAKNQPPVFSAPANVGARPRQTPGATQHEPVTEAIDSSPNSASSSQDTSSSQEQQQHGHHQEQLHDFLFQTQSASRSSVEDADSRPAKRQRVSLCSQSQPHSQIQPDSSPSDDITDASAQQLDQAPNFTIEDTNRTPQRTHPAISEPPSPLQAAPRHPTFLEAPRFKATTTAPGALDKTPLPDAFSPQRRGAKYVPGGLASQVRDWLVQVKGASEYDRPVGTTLQLTVSECVQCHGGIRVAKAVVQADCTMTDQQQHDEQQHIERVILAGDGRISGLNTERHSIHPGATVSMHQPMWDVDLGSLGHYAVACDWEVGD</sequence>
<dbReference type="AlphaFoldDB" id="A0A2T3AFX9"/>
<evidence type="ECO:0000256" key="1">
    <source>
        <dbReference type="SAM" id="MobiDB-lite"/>
    </source>
</evidence>
<feature type="compositionally biased region" description="Low complexity" evidence="1">
    <location>
        <begin position="151"/>
        <end position="167"/>
    </location>
</feature>
<reference evidence="2 3" key="1">
    <citation type="journal article" date="2018" name="Mycol. Prog.">
        <title>Coniella lustricola, a new species from submerged detritus.</title>
        <authorList>
            <person name="Raudabaugh D.B."/>
            <person name="Iturriaga T."/>
            <person name="Carver A."/>
            <person name="Mondo S."/>
            <person name="Pangilinan J."/>
            <person name="Lipzen A."/>
            <person name="He G."/>
            <person name="Amirebrahimi M."/>
            <person name="Grigoriev I.V."/>
            <person name="Miller A.N."/>
        </authorList>
    </citation>
    <scope>NUCLEOTIDE SEQUENCE [LARGE SCALE GENOMIC DNA]</scope>
    <source>
        <strain evidence="2 3">B22-T-1</strain>
    </source>
</reference>